<keyword evidence="3" id="KW-1185">Reference proteome</keyword>
<gene>
    <name evidence="2" type="ORF">NE398_13505</name>
</gene>
<dbReference type="Proteomes" id="UP001141183">
    <property type="component" value="Unassembled WGS sequence"/>
</dbReference>
<dbReference type="EMBL" id="JAMRYU010000013">
    <property type="protein sequence ID" value="MDC4241179.1"/>
    <property type="molecule type" value="Genomic_DNA"/>
</dbReference>
<keyword evidence="1" id="KW-0812">Transmembrane</keyword>
<keyword evidence="1" id="KW-1133">Transmembrane helix</keyword>
<name>A0A9X4B0R5_9CLOT</name>
<evidence type="ECO:0000313" key="2">
    <source>
        <dbReference type="EMBL" id="MDC4241179.1"/>
    </source>
</evidence>
<dbReference type="RefSeq" id="WP_250455018.1">
    <property type="nucleotide sequence ID" value="NZ_JALDMI010000002.1"/>
</dbReference>
<comment type="caution">
    <text evidence="2">The sequence shown here is derived from an EMBL/GenBank/DDBJ whole genome shotgun (WGS) entry which is preliminary data.</text>
</comment>
<keyword evidence="1" id="KW-0472">Membrane</keyword>
<evidence type="ECO:0000313" key="3">
    <source>
        <dbReference type="Proteomes" id="UP001141183"/>
    </source>
</evidence>
<proteinExistence type="predicted"/>
<accession>A0A9X4B0R5</accession>
<sequence>MKKSKKIVRLIVVILVICIGFIFIFKSKYSNDVTIKKWDNIYNESNIKFFYGEKDDEKIKILKDMYSIEEKLEGEKDKVKKAIKISEILNEIITFDDVPNTKGINGFDILKEKNGAKKASARDLGIIYRDFLESVGYTARLGEFRRTDAKLSKQSSYYIVEFWSKEANKWIMIDFIDRGYFDKEGFPCSALELLDGDIRNLNYTGKSDRSDYIPMLKKSLYTYTISIDNTTDMQKSNSYITYIKNESDITFKFKGSYIVPTIFTQNKDLINKNPIDTLVSSDEKAYLVLMKKQEKTSLENEQENSSFVVGAFKDGKIMDEYYIKEKDSGFRKVKKYSDILLTKGDNLIELSIDGENVVSSIEIDYKK</sequence>
<evidence type="ECO:0000256" key="1">
    <source>
        <dbReference type="SAM" id="Phobius"/>
    </source>
</evidence>
<organism evidence="2 3">
    <name type="scientific">Clostridium tertium</name>
    <dbReference type="NCBI Taxonomy" id="1559"/>
    <lineage>
        <taxon>Bacteria</taxon>
        <taxon>Bacillati</taxon>
        <taxon>Bacillota</taxon>
        <taxon>Clostridia</taxon>
        <taxon>Eubacteriales</taxon>
        <taxon>Clostridiaceae</taxon>
        <taxon>Clostridium</taxon>
    </lineage>
</organism>
<reference evidence="2" key="1">
    <citation type="submission" date="2022-05" db="EMBL/GenBank/DDBJ databases">
        <title>Draft genome sequence of Clostridium tertium strain CP3 isolated from Peru.</title>
        <authorList>
            <person name="Hurtado R."/>
            <person name="Lima L."/>
            <person name="Sousa T."/>
            <person name="Jaiswal A.K."/>
            <person name="Tiwari S."/>
            <person name="Maturrano L."/>
            <person name="Brenig B."/>
            <person name="Azevedo V."/>
        </authorList>
    </citation>
    <scope>NUCLEOTIDE SEQUENCE</scope>
    <source>
        <strain evidence="2">CP3</strain>
    </source>
</reference>
<dbReference type="AlphaFoldDB" id="A0A9X4B0R5"/>
<evidence type="ECO:0008006" key="4">
    <source>
        <dbReference type="Google" id="ProtNLM"/>
    </source>
</evidence>
<feature type="transmembrane region" description="Helical" evidence="1">
    <location>
        <begin position="7"/>
        <end position="25"/>
    </location>
</feature>
<protein>
    <recommendedName>
        <fullName evidence="4">Transglutaminase-like superfamily protein</fullName>
    </recommendedName>
</protein>